<feature type="coiled-coil region" evidence="3">
    <location>
        <begin position="585"/>
        <end position="612"/>
    </location>
</feature>
<dbReference type="PANTHER" id="PTHR16305:SF35">
    <property type="entry name" value="TRANSCRIPTIONAL ACTIVATOR DOMAIN"/>
    <property type="match status" value="1"/>
</dbReference>
<evidence type="ECO:0000256" key="1">
    <source>
        <dbReference type="ARBA" id="ARBA00022741"/>
    </source>
</evidence>
<dbReference type="InterPro" id="IPR041664">
    <property type="entry name" value="AAA_16"/>
</dbReference>
<dbReference type="InterPro" id="IPR016032">
    <property type="entry name" value="Sig_transdc_resp-reg_C-effctor"/>
</dbReference>
<keyword evidence="3" id="KW-0175">Coiled coil</keyword>
<dbReference type="PRINTS" id="PR00038">
    <property type="entry name" value="HTHLUXR"/>
</dbReference>
<dbReference type="EMBL" id="CM001466">
    <property type="protein sequence ID" value="EHY88121.1"/>
    <property type="molecule type" value="Genomic_DNA"/>
</dbReference>
<evidence type="ECO:0000256" key="2">
    <source>
        <dbReference type="ARBA" id="ARBA00022840"/>
    </source>
</evidence>
<dbReference type="InterPro" id="IPR027417">
    <property type="entry name" value="P-loop_NTPase"/>
</dbReference>
<dbReference type="Gene3D" id="1.10.10.10">
    <property type="entry name" value="Winged helix-like DNA-binding domain superfamily/Winged helix DNA-binding domain"/>
    <property type="match status" value="1"/>
</dbReference>
<dbReference type="SUPFAM" id="SSF46894">
    <property type="entry name" value="C-terminal effector domain of the bipartite response regulators"/>
    <property type="match status" value="1"/>
</dbReference>
<dbReference type="PROSITE" id="PS50043">
    <property type="entry name" value="HTH_LUXR_2"/>
    <property type="match status" value="1"/>
</dbReference>
<dbReference type="InterPro" id="IPR036388">
    <property type="entry name" value="WH-like_DNA-bd_sf"/>
</dbReference>
<dbReference type="RefSeq" id="WP_005439533.1">
    <property type="nucleotide sequence ID" value="NZ_CM001466.1"/>
</dbReference>
<dbReference type="GO" id="GO:0004016">
    <property type="term" value="F:adenylate cyclase activity"/>
    <property type="evidence" value="ECO:0007669"/>
    <property type="project" value="TreeGrafter"/>
</dbReference>
<dbReference type="GO" id="GO:0005737">
    <property type="term" value="C:cytoplasm"/>
    <property type="evidence" value="ECO:0007669"/>
    <property type="project" value="TreeGrafter"/>
</dbReference>
<dbReference type="GO" id="GO:0006355">
    <property type="term" value="P:regulation of DNA-templated transcription"/>
    <property type="evidence" value="ECO:0007669"/>
    <property type="project" value="InterPro"/>
</dbReference>
<dbReference type="GO" id="GO:0005524">
    <property type="term" value="F:ATP binding"/>
    <property type="evidence" value="ECO:0007669"/>
    <property type="project" value="UniProtKB-KW"/>
</dbReference>
<dbReference type="Gene3D" id="1.25.40.10">
    <property type="entry name" value="Tetratricopeptide repeat domain"/>
    <property type="match status" value="1"/>
</dbReference>
<evidence type="ECO:0000313" key="5">
    <source>
        <dbReference type="EMBL" id="EHY88121.1"/>
    </source>
</evidence>
<dbReference type="SUPFAM" id="SSF52540">
    <property type="entry name" value="P-loop containing nucleoside triphosphate hydrolases"/>
    <property type="match status" value="1"/>
</dbReference>
<keyword evidence="1" id="KW-0547">Nucleotide-binding</keyword>
<accession>H8G4H2</accession>
<proteinExistence type="predicted"/>
<dbReference type="Pfam" id="PF13191">
    <property type="entry name" value="AAA_16"/>
    <property type="match status" value="1"/>
</dbReference>
<reference evidence="5 6" key="1">
    <citation type="journal article" date="2012" name="Stand. Genomic Sci.">
        <title>Genome sequence of the soil bacterium Saccharomonospora azurea type strain (NA-128(T)).</title>
        <authorList>
            <person name="Klenk H.P."/>
            <person name="Held B."/>
            <person name="Lucas S."/>
            <person name="Lapidus A."/>
            <person name="Copeland A."/>
            <person name="Hammon N."/>
            <person name="Pitluck S."/>
            <person name="Goodwin L.A."/>
            <person name="Han C."/>
            <person name="Tapia R."/>
            <person name="Brambilla E.M."/>
            <person name="Potter G."/>
            <person name="Land M."/>
            <person name="Ivanova N."/>
            <person name="Rohde M."/>
            <person name="Goker M."/>
            <person name="Detter J.C."/>
            <person name="Kyrpides N.C."/>
            <person name="Woyke T."/>
        </authorList>
    </citation>
    <scope>NUCLEOTIDE SEQUENCE [LARGE SCALE GENOMIC DNA]</scope>
    <source>
        <strain evidence="5 6">NA-128</strain>
    </source>
</reference>
<dbReference type="PANTHER" id="PTHR16305">
    <property type="entry name" value="TESTICULAR SOLUBLE ADENYLYL CYCLASE"/>
    <property type="match status" value="1"/>
</dbReference>
<evidence type="ECO:0000256" key="3">
    <source>
        <dbReference type="SAM" id="Coils"/>
    </source>
</evidence>
<dbReference type="GO" id="GO:0003677">
    <property type="term" value="F:DNA binding"/>
    <property type="evidence" value="ECO:0007669"/>
    <property type="project" value="InterPro"/>
</dbReference>
<gene>
    <name evidence="5" type="ORF">SacazDRAFT_01185</name>
</gene>
<evidence type="ECO:0000313" key="6">
    <source>
        <dbReference type="Proteomes" id="UP000004705"/>
    </source>
</evidence>
<keyword evidence="6" id="KW-1185">Reference proteome</keyword>
<keyword evidence="2" id="KW-0067">ATP-binding</keyword>
<evidence type="ECO:0000259" key="4">
    <source>
        <dbReference type="PROSITE" id="PS50043"/>
    </source>
</evidence>
<dbReference type="HOGENOM" id="CLU_006850_0_2_11"/>
<dbReference type="CDD" id="cd06170">
    <property type="entry name" value="LuxR_C_like"/>
    <property type="match status" value="1"/>
</dbReference>
<name>H8G4H2_9PSEU</name>
<dbReference type="InterPro" id="IPR011990">
    <property type="entry name" value="TPR-like_helical_dom_sf"/>
</dbReference>
<dbReference type="InterPro" id="IPR000792">
    <property type="entry name" value="Tscrpt_reg_LuxR_C"/>
</dbReference>
<dbReference type="PROSITE" id="PS00622">
    <property type="entry name" value="HTH_LUXR_1"/>
    <property type="match status" value="1"/>
</dbReference>
<dbReference type="OrthoDB" id="134712at2"/>
<dbReference type="Proteomes" id="UP000004705">
    <property type="component" value="Chromosome"/>
</dbReference>
<organism evidence="5 6">
    <name type="scientific">Saccharomonospora azurea NA-128</name>
    <dbReference type="NCBI Taxonomy" id="882081"/>
    <lineage>
        <taxon>Bacteria</taxon>
        <taxon>Bacillati</taxon>
        <taxon>Actinomycetota</taxon>
        <taxon>Actinomycetes</taxon>
        <taxon>Pseudonocardiales</taxon>
        <taxon>Pseudonocardiaceae</taxon>
        <taxon>Saccharomonospora</taxon>
    </lineage>
</organism>
<dbReference type="AlphaFoldDB" id="H8G4H2"/>
<protein>
    <submittedName>
        <fullName evidence="5">ATPase</fullName>
    </submittedName>
</protein>
<sequence>MGLVPRLGLTLPLVGRVPQLRRLQAALDDAEHGRGRGALLAGDAGVGKTRLLKEVTSEAARRGCLVLTGQCLDVDEGGLPYLPFTEALGALAASDDPDVLDALAAWPALSTLVPQLWVAPSGRQRPGRSAASEQDVRRVRTEHDLGQLRLFDAVLGVLDALARTRPVVLALEDVHWADGATRDLLSFLMGRLGGRRLLVLASYRAEEVHRRHPLRPLLAELVRSAAVERVDVPPLSDDEARAFLTALAESPLPPDTLDQLVRRCEGNPFFAEELVAAGASGDNMPDGLADVLLTRLDQLSPRTRGVLRAVAVASTRVADTAVAEVSGVGELDVEDALREAVHHHVLVVERGGYRFRHALLREAVYHDLLPGERSRMHAAYAARIAALPPSRGSDARLAYHSLRCRDLPTALAALLRAAEEAEELGAPGSALRHVEEALEIWDVVPVERRPPDRSETTLLLSASELAARSGEPERAIAFAREATRRMDHSPAVRQAAIWRRLAEALMTLEGTYDEAVDAIDRAWALVSDGEPTTEQAWVFATRAQVLRGVGRLDDAETSARAAADAAKAAGADAPHAAALTIQGVLADVRGDVETARELLMQAEREAQAVDALDVELRAGYYRALSYDDRAELPDALRLYRHTAKRASESGLTWSPLGLSARTRLLALRYTIGDWPDEAEQDRPESGVSDLVTAILQSTWLHLLVARGRFDDAERMLDLLYPEDGDRRGVDLWVVAAVAAGGAELALWRGEYRRAVDAVVDGMERVQRILADGLLNVRLGALGIEACAAWAADARRRRDADGAETAVETGRGLWDQVQRTVEKGVPRSGTLGPEGRAWLARARAAAEDLGGVRDAALWDEAVGAFGFGAVYEQALCRRYLAQALLDAGEHERAADALAASHEVARRLGARPLREAVEDLARRARIELPGARPRRDVVNPLTARERAVLEHVADGLTNRQVGERLFISEKTVSVHLSRAMAKLGANRRAEAVAIAYDRGLLTPESEAEGR</sequence>
<dbReference type="SMART" id="SM00421">
    <property type="entry name" value="HTH_LUXR"/>
    <property type="match status" value="1"/>
</dbReference>
<feature type="domain" description="HTH luxR-type" evidence="4">
    <location>
        <begin position="932"/>
        <end position="997"/>
    </location>
</feature>
<dbReference type="Pfam" id="PF00196">
    <property type="entry name" value="GerE"/>
    <property type="match status" value="1"/>
</dbReference>
<dbReference type="SUPFAM" id="SSF48452">
    <property type="entry name" value="TPR-like"/>
    <property type="match status" value="1"/>
</dbReference>